<feature type="transmembrane region" description="Helical" evidence="1">
    <location>
        <begin position="6"/>
        <end position="26"/>
    </location>
</feature>
<gene>
    <name evidence="2" type="ORF">I8U20_08695</name>
</gene>
<dbReference type="AlphaFoldDB" id="A0A8I1DEX6"/>
<dbReference type="RefSeq" id="WP_181732091.1">
    <property type="nucleotide sequence ID" value="NZ_JACEIR010000005.1"/>
</dbReference>
<keyword evidence="1" id="KW-1133">Transmembrane helix</keyword>
<dbReference type="Proteomes" id="UP000633619">
    <property type="component" value="Unassembled WGS sequence"/>
</dbReference>
<name>A0A8I1DEX6_THEIN</name>
<accession>A0A8I1DEX6</accession>
<organism evidence="2 3">
    <name type="scientific">Thermoactinomyces intermedius</name>
    <dbReference type="NCBI Taxonomy" id="2024"/>
    <lineage>
        <taxon>Bacteria</taxon>
        <taxon>Bacillati</taxon>
        <taxon>Bacillota</taxon>
        <taxon>Bacilli</taxon>
        <taxon>Bacillales</taxon>
        <taxon>Thermoactinomycetaceae</taxon>
        <taxon>Thermoactinomyces</taxon>
    </lineage>
</organism>
<keyword evidence="1" id="KW-0812">Transmembrane</keyword>
<proteinExistence type="predicted"/>
<reference evidence="2 3" key="1">
    <citation type="submission" date="2020-12" db="EMBL/GenBank/DDBJ databases">
        <title>WGS of Thermoactinomyces spp.</title>
        <authorList>
            <person name="Cheng K."/>
        </authorList>
    </citation>
    <scope>NUCLEOTIDE SEQUENCE [LARGE SCALE GENOMIC DNA]</scope>
    <source>
        <strain evidence="3">CICC 10671\DSM 43846</strain>
    </source>
</reference>
<sequence>MFFSMLYLVDILGTVGCAAMAIYAVIRQRPVIQWLWRLVFINLIYLAITGISLLF</sequence>
<evidence type="ECO:0000256" key="1">
    <source>
        <dbReference type="SAM" id="Phobius"/>
    </source>
</evidence>
<keyword evidence="3" id="KW-1185">Reference proteome</keyword>
<feature type="transmembrane region" description="Helical" evidence="1">
    <location>
        <begin position="35"/>
        <end position="54"/>
    </location>
</feature>
<evidence type="ECO:0000313" key="2">
    <source>
        <dbReference type="EMBL" id="MBH8595407.1"/>
    </source>
</evidence>
<protein>
    <submittedName>
        <fullName evidence="2">Uncharacterized protein</fullName>
    </submittedName>
</protein>
<evidence type="ECO:0000313" key="3">
    <source>
        <dbReference type="Proteomes" id="UP000633619"/>
    </source>
</evidence>
<keyword evidence="1" id="KW-0472">Membrane</keyword>
<dbReference type="EMBL" id="JAECVW010000004">
    <property type="protein sequence ID" value="MBH8595407.1"/>
    <property type="molecule type" value="Genomic_DNA"/>
</dbReference>
<comment type="caution">
    <text evidence="2">The sequence shown here is derived from an EMBL/GenBank/DDBJ whole genome shotgun (WGS) entry which is preliminary data.</text>
</comment>